<dbReference type="SUPFAM" id="SSF55961">
    <property type="entry name" value="Bet v1-like"/>
    <property type="match status" value="1"/>
</dbReference>
<dbReference type="EMBL" id="CADIKI010000001">
    <property type="protein sequence ID" value="CAB3776199.1"/>
    <property type="molecule type" value="Genomic_DNA"/>
</dbReference>
<dbReference type="RefSeq" id="WP_175157611.1">
    <property type="nucleotide sequence ID" value="NZ_CADIKI010000001.1"/>
</dbReference>
<dbReference type="Proteomes" id="UP000494252">
    <property type="component" value="Unassembled WGS sequence"/>
</dbReference>
<evidence type="ECO:0000313" key="3">
    <source>
        <dbReference type="EMBL" id="CAB3776199.1"/>
    </source>
</evidence>
<protein>
    <recommendedName>
        <fullName evidence="2">Activator of Hsp90 ATPase homologue 1/2-like C-terminal domain-containing protein</fullName>
    </recommendedName>
</protein>
<evidence type="ECO:0000313" key="4">
    <source>
        <dbReference type="Proteomes" id="UP000494252"/>
    </source>
</evidence>
<dbReference type="InterPro" id="IPR023393">
    <property type="entry name" value="START-like_dom_sf"/>
</dbReference>
<sequence>MNTSTDRIEKQILLKAPRSRVWRALSNAEEFGTWFGMNLAGQQFIAGQAVQANLTYPGYEHLVIDLLIERVEPEHHLSWRWHPAAIDAALDYSSEPTTLVVFELTELEAGTLLRVVESGFDRIPATRRDEAFRMNSGGWDHQLVNIEKHVAKG</sequence>
<name>A0A6J5FAB6_9BURK</name>
<dbReference type="CDD" id="cd08898">
    <property type="entry name" value="SRPBCC_CalC_Aha1-like_5"/>
    <property type="match status" value="1"/>
</dbReference>
<dbReference type="Gene3D" id="3.30.530.20">
    <property type="match status" value="1"/>
</dbReference>
<dbReference type="InterPro" id="IPR013538">
    <property type="entry name" value="ASHA1/2-like_C"/>
</dbReference>
<organism evidence="3 4">
    <name type="scientific">Paraburkholderia fynbosensis</name>
    <dbReference type="NCBI Taxonomy" id="1200993"/>
    <lineage>
        <taxon>Bacteria</taxon>
        <taxon>Pseudomonadati</taxon>
        <taxon>Pseudomonadota</taxon>
        <taxon>Betaproteobacteria</taxon>
        <taxon>Burkholderiales</taxon>
        <taxon>Burkholderiaceae</taxon>
        <taxon>Paraburkholderia</taxon>
    </lineage>
</organism>
<keyword evidence="4" id="KW-1185">Reference proteome</keyword>
<accession>A0A6J5FAB6</accession>
<dbReference type="Pfam" id="PF08327">
    <property type="entry name" value="AHSA1"/>
    <property type="match status" value="1"/>
</dbReference>
<proteinExistence type="inferred from homology"/>
<gene>
    <name evidence="3" type="ORF">LMG27177_00093</name>
</gene>
<feature type="domain" description="Activator of Hsp90 ATPase homologue 1/2-like C-terminal" evidence="2">
    <location>
        <begin position="15"/>
        <end position="150"/>
    </location>
</feature>
<comment type="similarity">
    <text evidence="1">Belongs to the AHA1 family.</text>
</comment>
<evidence type="ECO:0000256" key="1">
    <source>
        <dbReference type="ARBA" id="ARBA00006817"/>
    </source>
</evidence>
<evidence type="ECO:0000259" key="2">
    <source>
        <dbReference type="Pfam" id="PF08327"/>
    </source>
</evidence>
<reference evidence="3 4" key="1">
    <citation type="submission" date="2020-04" db="EMBL/GenBank/DDBJ databases">
        <authorList>
            <person name="De Canck E."/>
        </authorList>
    </citation>
    <scope>NUCLEOTIDE SEQUENCE [LARGE SCALE GENOMIC DNA]</scope>
    <source>
        <strain evidence="3 4">LMG 27177</strain>
    </source>
</reference>
<dbReference type="AlphaFoldDB" id="A0A6J5FAB6"/>